<evidence type="ECO:0000313" key="2">
    <source>
        <dbReference type="EMBL" id="SPP88628.1"/>
    </source>
</evidence>
<accession>A0A3B0KX38</accession>
<dbReference type="AlphaFoldDB" id="A0A3B0KX38"/>
<dbReference type="OMA" id="NENRNHG"/>
<name>A0A3B0KX38_DROGU</name>
<dbReference type="EMBL" id="OUUW01000015">
    <property type="protein sequence ID" value="SPP88628.1"/>
    <property type="molecule type" value="Genomic_DNA"/>
</dbReference>
<keyword evidence="3" id="KW-1185">Reference proteome</keyword>
<gene>
    <name evidence="2" type="ORF">DGUA_6G018876</name>
</gene>
<feature type="region of interest" description="Disordered" evidence="1">
    <location>
        <begin position="17"/>
        <end position="114"/>
    </location>
</feature>
<evidence type="ECO:0000313" key="3">
    <source>
        <dbReference type="Proteomes" id="UP000268350"/>
    </source>
</evidence>
<proteinExistence type="predicted"/>
<feature type="compositionally biased region" description="Basic and acidic residues" evidence="1">
    <location>
        <begin position="80"/>
        <end position="92"/>
    </location>
</feature>
<protein>
    <submittedName>
        <fullName evidence="2">Uncharacterized protein</fullName>
    </submittedName>
</protein>
<sequence length="151" mass="16523">MELVILFVKKHLLRESNNLHDNSENNSENNNGNGNGNGNDNGNGENRNNASNRNHPSNPNNGNNNEEGQPGQSGHPGQTKLRDQYPKIDQRTRLLALRHPKRIASGPISPTNQPEVGYRLAEVAAKSEAIAAAVQQDQTAARKESNNCKDK</sequence>
<reference evidence="3" key="1">
    <citation type="submission" date="2018-01" db="EMBL/GenBank/DDBJ databases">
        <authorList>
            <person name="Alioto T."/>
            <person name="Alioto T."/>
        </authorList>
    </citation>
    <scope>NUCLEOTIDE SEQUENCE [LARGE SCALE GENOMIC DNA]</scope>
</reference>
<evidence type="ECO:0000256" key="1">
    <source>
        <dbReference type="SAM" id="MobiDB-lite"/>
    </source>
</evidence>
<feature type="compositionally biased region" description="Low complexity" evidence="1">
    <location>
        <begin position="42"/>
        <end position="73"/>
    </location>
</feature>
<dbReference type="Proteomes" id="UP000268350">
    <property type="component" value="Unassembled WGS sequence"/>
</dbReference>
<organism evidence="2 3">
    <name type="scientific">Drosophila guanche</name>
    <name type="common">Fruit fly</name>
    <dbReference type="NCBI Taxonomy" id="7266"/>
    <lineage>
        <taxon>Eukaryota</taxon>
        <taxon>Metazoa</taxon>
        <taxon>Ecdysozoa</taxon>
        <taxon>Arthropoda</taxon>
        <taxon>Hexapoda</taxon>
        <taxon>Insecta</taxon>
        <taxon>Pterygota</taxon>
        <taxon>Neoptera</taxon>
        <taxon>Endopterygota</taxon>
        <taxon>Diptera</taxon>
        <taxon>Brachycera</taxon>
        <taxon>Muscomorpha</taxon>
        <taxon>Ephydroidea</taxon>
        <taxon>Drosophilidae</taxon>
        <taxon>Drosophila</taxon>
        <taxon>Sophophora</taxon>
    </lineage>
</organism>